<gene>
    <name evidence="6" type="ORF">L596_014995</name>
</gene>
<dbReference type="GO" id="GO:0005829">
    <property type="term" value="C:cytosol"/>
    <property type="evidence" value="ECO:0007669"/>
    <property type="project" value="TreeGrafter"/>
</dbReference>
<reference evidence="6 7" key="2">
    <citation type="journal article" date="2019" name="G3 (Bethesda)">
        <title>Hybrid Assembly of the Genome of the Entomopathogenic Nematode Steinernema carpocapsae Identifies the X-Chromosome.</title>
        <authorList>
            <person name="Serra L."/>
            <person name="Macchietto M."/>
            <person name="Macias-Munoz A."/>
            <person name="McGill C.J."/>
            <person name="Rodriguez I.M."/>
            <person name="Rodriguez B."/>
            <person name="Murad R."/>
            <person name="Mortazavi A."/>
        </authorList>
    </citation>
    <scope>NUCLEOTIDE SEQUENCE [LARGE SCALE GENOMIC DNA]</scope>
    <source>
        <strain evidence="6 7">ALL</strain>
    </source>
</reference>
<dbReference type="Gene3D" id="3.40.50.300">
    <property type="entry name" value="P-loop containing nucleotide triphosphate hydrolases"/>
    <property type="match status" value="1"/>
</dbReference>
<keyword evidence="2 4" id="KW-0547">Nucleotide-binding</keyword>
<evidence type="ECO:0000256" key="4">
    <source>
        <dbReference type="RuleBase" id="RU003651"/>
    </source>
</evidence>
<dbReference type="SMART" id="SM00382">
    <property type="entry name" value="AAA"/>
    <property type="match status" value="1"/>
</dbReference>
<dbReference type="GO" id="GO:0016558">
    <property type="term" value="P:protein import into peroxisome matrix"/>
    <property type="evidence" value="ECO:0007669"/>
    <property type="project" value="TreeGrafter"/>
</dbReference>
<evidence type="ECO:0000256" key="1">
    <source>
        <dbReference type="ARBA" id="ARBA00006914"/>
    </source>
</evidence>
<keyword evidence="3 4" id="KW-0067">ATP-binding</keyword>
<dbReference type="InterPro" id="IPR003593">
    <property type="entry name" value="AAA+_ATPase"/>
</dbReference>
<evidence type="ECO:0000313" key="6">
    <source>
        <dbReference type="EMBL" id="TKR81056.1"/>
    </source>
</evidence>
<dbReference type="Gene3D" id="1.10.8.60">
    <property type="match status" value="1"/>
</dbReference>
<feature type="domain" description="AAA+ ATPase" evidence="5">
    <location>
        <begin position="95"/>
        <end position="231"/>
    </location>
</feature>
<accession>A0A4U5NEI5</accession>
<dbReference type="EMBL" id="AZBU02000004">
    <property type="protein sequence ID" value="TKR81056.1"/>
    <property type="molecule type" value="Genomic_DNA"/>
</dbReference>
<dbReference type="Pfam" id="PF17862">
    <property type="entry name" value="AAA_lid_3"/>
    <property type="match status" value="1"/>
</dbReference>
<evidence type="ECO:0000313" key="7">
    <source>
        <dbReference type="Proteomes" id="UP000298663"/>
    </source>
</evidence>
<dbReference type="InterPro" id="IPR027417">
    <property type="entry name" value="P-loop_NTPase"/>
</dbReference>
<dbReference type="Pfam" id="PF00004">
    <property type="entry name" value="AAA"/>
    <property type="match status" value="1"/>
</dbReference>
<dbReference type="FunFam" id="3.40.50.300:FF:000149">
    <property type="entry name" value="Nuclear valosin-containing protein-like"/>
    <property type="match status" value="1"/>
</dbReference>
<dbReference type="PROSITE" id="PS00674">
    <property type="entry name" value="AAA"/>
    <property type="match status" value="1"/>
</dbReference>
<dbReference type="OrthoDB" id="2187at2759"/>
<dbReference type="InterPro" id="IPR003960">
    <property type="entry name" value="ATPase_AAA_CS"/>
</dbReference>
<sequence length="334" mass="37445">MENFVIGDLKRVVDRAKIAASMNGRAEEVHVDDLRGVVEEYRPISFEVPKSEVGGQVKVSWKDVGGMRGIKQLMSEVLLWPSKYALLFERCGLRLGRGVMLHGPSGCGKTLMAQATATETKMNFIQVKGPELLSKYIGASEENVRNVFDRARSSRPCLIFFDEFDALAPRRGHDSTGVTDRVVNQLLTELDGADQLEGVFVIAATSRLDLIDPALLRPGRFDHVVECNIPDWEERKEILQIVSANVRIESPKITIQLAKDTEGWNGAQLKGLITNAQFEAIRSNLRNVGEKVVVRKQDIEKCFGEQQRKMNKNSRSREVVQTNGWPQEQRVTLA</sequence>
<dbReference type="GO" id="GO:0016887">
    <property type="term" value="F:ATP hydrolysis activity"/>
    <property type="evidence" value="ECO:0007669"/>
    <property type="project" value="InterPro"/>
</dbReference>
<evidence type="ECO:0000256" key="3">
    <source>
        <dbReference type="ARBA" id="ARBA00022840"/>
    </source>
</evidence>
<dbReference type="PANTHER" id="PTHR23077:SF12">
    <property type="entry name" value="PEROXISOMAL ATPASE PEX1"/>
    <property type="match status" value="1"/>
</dbReference>
<dbReference type="SUPFAM" id="SSF52540">
    <property type="entry name" value="P-loop containing nucleoside triphosphate hydrolases"/>
    <property type="match status" value="1"/>
</dbReference>
<dbReference type="InterPro" id="IPR050168">
    <property type="entry name" value="AAA_ATPase_domain"/>
</dbReference>
<comment type="similarity">
    <text evidence="1 4">Belongs to the AAA ATPase family.</text>
</comment>
<evidence type="ECO:0000259" key="5">
    <source>
        <dbReference type="SMART" id="SM00382"/>
    </source>
</evidence>
<dbReference type="AlphaFoldDB" id="A0A4U5NEI5"/>
<reference evidence="6 7" key="1">
    <citation type="journal article" date="2015" name="Genome Biol.">
        <title>Comparative genomics of Steinernema reveals deeply conserved gene regulatory networks.</title>
        <authorList>
            <person name="Dillman A.R."/>
            <person name="Macchietto M."/>
            <person name="Porter C.F."/>
            <person name="Rogers A."/>
            <person name="Williams B."/>
            <person name="Antoshechkin I."/>
            <person name="Lee M.M."/>
            <person name="Goodwin Z."/>
            <person name="Lu X."/>
            <person name="Lewis E.E."/>
            <person name="Goodrich-Blair H."/>
            <person name="Stock S.P."/>
            <person name="Adams B.J."/>
            <person name="Sternberg P.W."/>
            <person name="Mortazavi A."/>
        </authorList>
    </citation>
    <scope>NUCLEOTIDE SEQUENCE [LARGE SCALE GENOMIC DNA]</scope>
    <source>
        <strain evidence="6 7">ALL</strain>
    </source>
</reference>
<dbReference type="GO" id="GO:0005778">
    <property type="term" value="C:peroxisomal membrane"/>
    <property type="evidence" value="ECO:0007669"/>
    <property type="project" value="TreeGrafter"/>
</dbReference>
<proteinExistence type="inferred from homology"/>
<dbReference type="PANTHER" id="PTHR23077">
    <property type="entry name" value="AAA-FAMILY ATPASE"/>
    <property type="match status" value="1"/>
</dbReference>
<dbReference type="InterPro" id="IPR003959">
    <property type="entry name" value="ATPase_AAA_core"/>
</dbReference>
<dbReference type="InterPro" id="IPR041569">
    <property type="entry name" value="AAA_lid_3"/>
</dbReference>
<organism evidence="6 7">
    <name type="scientific">Steinernema carpocapsae</name>
    <name type="common">Entomopathogenic nematode</name>
    <dbReference type="NCBI Taxonomy" id="34508"/>
    <lineage>
        <taxon>Eukaryota</taxon>
        <taxon>Metazoa</taxon>
        <taxon>Ecdysozoa</taxon>
        <taxon>Nematoda</taxon>
        <taxon>Chromadorea</taxon>
        <taxon>Rhabditida</taxon>
        <taxon>Tylenchina</taxon>
        <taxon>Panagrolaimomorpha</taxon>
        <taxon>Strongyloidoidea</taxon>
        <taxon>Steinernematidae</taxon>
        <taxon>Steinernema</taxon>
    </lineage>
</organism>
<dbReference type="STRING" id="34508.A0A4U5NEI5"/>
<dbReference type="GO" id="GO:0005524">
    <property type="term" value="F:ATP binding"/>
    <property type="evidence" value="ECO:0007669"/>
    <property type="project" value="UniProtKB-KW"/>
</dbReference>
<dbReference type="Proteomes" id="UP000298663">
    <property type="component" value="Unassembled WGS sequence"/>
</dbReference>
<evidence type="ECO:0000256" key="2">
    <source>
        <dbReference type="ARBA" id="ARBA00022741"/>
    </source>
</evidence>
<keyword evidence="7" id="KW-1185">Reference proteome</keyword>
<name>A0A4U5NEI5_STECR</name>
<protein>
    <recommendedName>
        <fullName evidence="5">AAA+ ATPase domain-containing protein</fullName>
    </recommendedName>
</protein>
<comment type="caution">
    <text evidence="6">The sequence shown here is derived from an EMBL/GenBank/DDBJ whole genome shotgun (WGS) entry which is preliminary data.</text>
</comment>